<name>A0A8J5ZWF4_GALPY</name>
<feature type="region of interest" description="Disordered" evidence="1">
    <location>
        <begin position="140"/>
        <end position="159"/>
    </location>
</feature>
<sequence>MVKSSSCGSRQWQEKQSSWDNSDTKRRMRITSTKHGRHEENMTRNTLFDTMGPPLKLFKNQKYQELKQECIKDGRLFCDPNFLPENDSLFYNRLLPGKVVWKRPQLEWRPNLWSRTTSSSLASHQKSLQTALGLSELAQEAQMGRSPHPPHWQGRDPGLQGSLPTSCPLACHIASYLAMAIF</sequence>
<feature type="compositionally biased region" description="Basic residues" evidence="1">
    <location>
        <begin position="26"/>
        <end position="36"/>
    </location>
</feature>
<accession>A0A8J5ZWF4</accession>
<dbReference type="InterPro" id="IPR038765">
    <property type="entry name" value="Papain-like_cys_pep_sf"/>
</dbReference>
<reference evidence="2" key="1">
    <citation type="journal article" date="2021" name="Evol. Appl.">
        <title>The genome of the Pyrenean desman and the effects of bottlenecks and inbreeding on the genomic landscape of an endangered species.</title>
        <authorList>
            <person name="Escoda L."/>
            <person name="Castresana J."/>
        </authorList>
    </citation>
    <scope>NUCLEOTIDE SEQUENCE</scope>
    <source>
        <strain evidence="2">IBE-C5619</strain>
    </source>
</reference>
<evidence type="ECO:0000313" key="3">
    <source>
        <dbReference type="Proteomes" id="UP000700334"/>
    </source>
</evidence>
<dbReference type="AlphaFoldDB" id="A0A8J5ZWF4"/>
<feature type="compositionally biased region" description="Polar residues" evidence="1">
    <location>
        <begin position="1"/>
        <end position="21"/>
    </location>
</feature>
<dbReference type="SUPFAM" id="SSF54001">
    <property type="entry name" value="Cysteine proteinases"/>
    <property type="match status" value="1"/>
</dbReference>
<feature type="region of interest" description="Disordered" evidence="1">
    <location>
        <begin position="1"/>
        <end position="38"/>
    </location>
</feature>
<evidence type="ECO:0000313" key="2">
    <source>
        <dbReference type="EMBL" id="KAG8510656.1"/>
    </source>
</evidence>
<dbReference type="EMBL" id="JAGFMF010011865">
    <property type="protein sequence ID" value="KAG8510656.1"/>
    <property type="molecule type" value="Genomic_DNA"/>
</dbReference>
<evidence type="ECO:0000256" key="1">
    <source>
        <dbReference type="SAM" id="MobiDB-lite"/>
    </source>
</evidence>
<comment type="caution">
    <text evidence="2">The sequence shown here is derived from an EMBL/GenBank/DDBJ whole genome shotgun (WGS) entry which is preliminary data.</text>
</comment>
<protein>
    <submittedName>
        <fullName evidence="2">Calpain-6</fullName>
    </submittedName>
</protein>
<organism evidence="2 3">
    <name type="scientific">Galemys pyrenaicus</name>
    <name type="common">Iberian desman</name>
    <name type="synonym">Pyrenean desman</name>
    <dbReference type="NCBI Taxonomy" id="202257"/>
    <lineage>
        <taxon>Eukaryota</taxon>
        <taxon>Metazoa</taxon>
        <taxon>Chordata</taxon>
        <taxon>Craniata</taxon>
        <taxon>Vertebrata</taxon>
        <taxon>Euteleostomi</taxon>
        <taxon>Mammalia</taxon>
        <taxon>Eutheria</taxon>
        <taxon>Laurasiatheria</taxon>
        <taxon>Eulipotyphla</taxon>
        <taxon>Talpidae</taxon>
        <taxon>Galemys</taxon>
    </lineage>
</organism>
<gene>
    <name evidence="2" type="ORF">J0S82_007637</name>
</gene>
<dbReference type="OrthoDB" id="424753at2759"/>
<keyword evidence="3" id="KW-1185">Reference proteome</keyword>
<dbReference type="Proteomes" id="UP000700334">
    <property type="component" value="Unassembled WGS sequence"/>
</dbReference>
<proteinExistence type="predicted"/>